<dbReference type="InterPro" id="IPR007607">
    <property type="entry name" value="BacA/B"/>
</dbReference>
<proteinExistence type="inferred from homology"/>
<dbReference type="PANTHER" id="PTHR35024">
    <property type="entry name" value="HYPOTHETICAL CYTOSOLIC PROTEIN"/>
    <property type="match status" value="1"/>
</dbReference>
<comment type="similarity">
    <text evidence="1">Belongs to the bactofilin family.</text>
</comment>
<keyword evidence="4" id="KW-1185">Reference proteome</keyword>
<evidence type="ECO:0000313" key="3">
    <source>
        <dbReference type="EMBL" id="RPF51149.1"/>
    </source>
</evidence>
<reference evidence="3 4" key="1">
    <citation type="submission" date="2018-11" db="EMBL/GenBank/DDBJ databases">
        <title>Genomic Encyclopedia of Type Strains, Phase IV (KMG-IV): sequencing the most valuable type-strain genomes for metagenomic binning, comparative biology and taxonomic classification.</title>
        <authorList>
            <person name="Goeker M."/>
        </authorList>
    </citation>
    <scope>NUCLEOTIDE SEQUENCE [LARGE SCALE GENOMIC DNA]</scope>
    <source>
        <strain evidence="3 4">DSM 18090</strain>
    </source>
</reference>
<accession>A0A3N5B1Y2</accession>
<name>A0A3N5B1Y2_9BACI</name>
<dbReference type="RefSeq" id="WP_124222852.1">
    <property type="nucleotide sequence ID" value="NZ_RKRF01000011.1"/>
</dbReference>
<evidence type="ECO:0000313" key="4">
    <source>
        <dbReference type="Proteomes" id="UP000276443"/>
    </source>
</evidence>
<evidence type="ECO:0000256" key="2">
    <source>
        <dbReference type="SAM" id="MobiDB-lite"/>
    </source>
</evidence>
<dbReference type="OrthoDB" id="9789407at2"/>
<dbReference type="EMBL" id="RKRF01000011">
    <property type="protein sequence ID" value="RPF51149.1"/>
    <property type="molecule type" value="Genomic_DNA"/>
</dbReference>
<organism evidence="3 4">
    <name type="scientific">Aquisalibacillus elongatus</name>
    <dbReference type="NCBI Taxonomy" id="485577"/>
    <lineage>
        <taxon>Bacteria</taxon>
        <taxon>Bacillati</taxon>
        <taxon>Bacillota</taxon>
        <taxon>Bacilli</taxon>
        <taxon>Bacillales</taxon>
        <taxon>Bacillaceae</taxon>
        <taxon>Aquisalibacillus</taxon>
    </lineage>
</organism>
<evidence type="ECO:0000256" key="1">
    <source>
        <dbReference type="ARBA" id="ARBA00044755"/>
    </source>
</evidence>
<comment type="caution">
    <text evidence="3">The sequence shown here is derived from an EMBL/GenBank/DDBJ whole genome shotgun (WGS) entry which is preliminary data.</text>
</comment>
<feature type="compositionally biased region" description="Basic and acidic residues" evidence="2">
    <location>
        <begin position="121"/>
        <end position="142"/>
    </location>
</feature>
<feature type="region of interest" description="Disordered" evidence="2">
    <location>
        <begin position="86"/>
        <end position="142"/>
    </location>
</feature>
<dbReference type="AlphaFoldDB" id="A0A3N5B1Y2"/>
<dbReference type="PANTHER" id="PTHR35024:SF4">
    <property type="entry name" value="POLYMER-FORMING CYTOSKELETAL PROTEIN"/>
    <property type="match status" value="1"/>
</dbReference>
<dbReference type="Proteomes" id="UP000276443">
    <property type="component" value="Unassembled WGS sequence"/>
</dbReference>
<sequence>MRSKQEKQLNNVDTIIGSGTTIKGDLESEASIRVDGTVSGTVACQGDVEIGQEGKIEAEVKGRNVIVAGTVKGNVTSQDMLKVESSGKLHGDASMSTLVIDEGGQFDGRSSMGQQESNESSNKKNDNQNKKKDKQNKKEQAS</sequence>
<protein>
    <submittedName>
        <fullName evidence="3">Cytoskeletal protein CcmA (Bactofilin family)</fullName>
    </submittedName>
</protein>
<gene>
    <name evidence="3" type="ORF">EDC24_2418</name>
</gene>
<dbReference type="Pfam" id="PF04519">
    <property type="entry name" value="Bactofilin"/>
    <property type="match status" value="1"/>
</dbReference>